<evidence type="ECO:0000313" key="9">
    <source>
        <dbReference type="EMBL" id="MDA3733967.1"/>
    </source>
</evidence>
<dbReference type="InterPro" id="IPR036259">
    <property type="entry name" value="MFS_trans_sf"/>
</dbReference>
<feature type="transmembrane region" description="Helical" evidence="7">
    <location>
        <begin position="98"/>
        <end position="121"/>
    </location>
</feature>
<gene>
    <name evidence="9" type="ORF">PBV87_21055</name>
</gene>
<evidence type="ECO:0000256" key="2">
    <source>
        <dbReference type="ARBA" id="ARBA00008335"/>
    </source>
</evidence>
<evidence type="ECO:0000259" key="8">
    <source>
        <dbReference type="PROSITE" id="PS50850"/>
    </source>
</evidence>
<feature type="domain" description="Major facilitator superfamily (MFS) profile" evidence="8">
    <location>
        <begin position="8"/>
        <end position="394"/>
    </location>
</feature>
<evidence type="ECO:0000256" key="6">
    <source>
        <dbReference type="ARBA" id="ARBA00023136"/>
    </source>
</evidence>
<dbReference type="GO" id="GO:0005886">
    <property type="term" value="C:plasma membrane"/>
    <property type="evidence" value="ECO:0007669"/>
    <property type="project" value="UniProtKB-SubCell"/>
</dbReference>
<evidence type="ECO:0000256" key="4">
    <source>
        <dbReference type="ARBA" id="ARBA00022692"/>
    </source>
</evidence>
<dbReference type="EMBL" id="JAQIFT010000069">
    <property type="protein sequence ID" value="MDA3733967.1"/>
    <property type="molecule type" value="Genomic_DNA"/>
</dbReference>
<dbReference type="PANTHER" id="PTHR23514">
    <property type="entry name" value="BYPASS OF STOP CODON PROTEIN 6"/>
    <property type="match status" value="1"/>
</dbReference>
<keyword evidence="5 7" id="KW-1133">Transmembrane helix</keyword>
<dbReference type="GO" id="GO:0022857">
    <property type="term" value="F:transmembrane transporter activity"/>
    <property type="evidence" value="ECO:0007669"/>
    <property type="project" value="InterPro"/>
</dbReference>
<feature type="transmembrane region" description="Helical" evidence="7">
    <location>
        <begin position="142"/>
        <end position="162"/>
    </location>
</feature>
<sequence length="398" mass="43052">MEYTYKHTLKACYFGYITQAIVNNLAPILFIIFQNQFQISLEMLGRLILINFATQIVVDILTVKYVDRMGYRKATVIAHICCALGLISLGVLPKVLPYPYIGLMIAVVLYAIGGGIIEVLVSPIVEFLPGDEKASAMSLLHSFYCWGQVGVVLISTLLLKLIGGDLWFVLPILWALIPLYNVTRFLKVPIIEPHEEEKSMSVKELLSTKGFVIALLLMLAAGASELTMSQWSSLFAEQGLQVPKVMGDLLGPCLFAVLMGAGRMIYGIWGSKINLNRALLGSGILCILCYVVTVFATNPFVSLLGCAVCGLSVSLMWPGTFSLTASTYPRGGTAMFGILAVFGDVGAAVGPWMAGVVSDVVGLGLKAGLLVAMIFPILLVIGILMIKKINDKQKIGNF</sequence>
<dbReference type="InterPro" id="IPR051788">
    <property type="entry name" value="MFS_Transporter"/>
</dbReference>
<feature type="transmembrane region" description="Helical" evidence="7">
    <location>
        <begin position="335"/>
        <end position="355"/>
    </location>
</feature>
<reference evidence="9" key="1">
    <citation type="journal article" date="2023" name="Int. J. Syst. Evol. Microbiol.">
        <title>&lt;i&gt;Holtiella tumoricola&lt;/i&gt; gen. nov. sp. nov., isolated from a human clinical sample.</title>
        <authorList>
            <person name="Allen-Vercoe E."/>
            <person name="Daigneault M.C."/>
            <person name="Vancuren S.J."/>
            <person name="Cochrane K."/>
            <person name="O'Neal L.L."/>
            <person name="Sankaranarayanan K."/>
            <person name="Lawson P.A."/>
        </authorList>
    </citation>
    <scope>NUCLEOTIDE SEQUENCE</scope>
    <source>
        <strain evidence="9">CC70A</strain>
    </source>
</reference>
<keyword evidence="4 7" id="KW-0812">Transmembrane</keyword>
<proteinExistence type="inferred from homology"/>
<keyword evidence="3" id="KW-0813">Transport</keyword>
<feature type="transmembrane region" description="Helical" evidence="7">
    <location>
        <begin position="302"/>
        <end position="323"/>
    </location>
</feature>
<dbReference type="InterPro" id="IPR011701">
    <property type="entry name" value="MFS"/>
</dbReference>
<dbReference type="Pfam" id="PF07690">
    <property type="entry name" value="MFS_1"/>
    <property type="match status" value="1"/>
</dbReference>
<dbReference type="PANTHER" id="PTHR23514:SF3">
    <property type="entry name" value="BYPASS OF STOP CODON PROTEIN 6"/>
    <property type="match status" value="1"/>
</dbReference>
<accession>A0AA42J2U7</accession>
<keyword evidence="10" id="KW-1185">Reference proteome</keyword>
<evidence type="ECO:0000256" key="1">
    <source>
        <dbReference type="ARBA" id="ARBA00004651"/>
    </source>
</evidence>
<comment type="subcellular location">
    <subcellularLocation>
        <location evidence="1">Cell membrane</location>
        <topology evidence="1">Multi-pass membrane protein</topology>
    </subcellularLocation>
</comment>
<evidence type="ECO:0000313" key="10">
    <source>
        <dbReference type="Proteomes" id="UP001169242"/>
    </source>
</evidence>
<comment type="similarity">
    <text evidence="2">Belongs to the major facilitator superfamily.</text>
</comment>
<feature type="transmembrane region" description="Helical" evidence="7">
    <location>
        <begin position="74"/>
        <end position="92"/>
    </location>
</feature>
<evidence type="ECO:0000256" key="5">
    <source>
        <dbReference type="ARBA" id="ARBA00022989"/>
    </source>
</evidence>
<protein>
    <submittedName>
        <fullName evidence="9">MFS transporter</fullName>
    </submittedName>
</protein>
<dbReference type="Proteomes" id="UP001169242">
    <property type="component" value="Unassembled WGS sequence"/>
</dbReference>
<organism evidence="9 10">
    <name type="scientific">Holtiella tumoricola</name>
    <dbReference type="NCBI Taxonomy" id="3018743"/>
    <lineage>
        <taxon>Bacteria</taxon>
        <taxon>Bacillati</taxon>
        <taxon>Bacillota</taxon>
        <taxon>Clostridia</taxon>
        <taxon>Lachnospirales</taxon>
        <taxon>Cellulosilyticaceae</taxon>
        <taxon>Holtiella</taxon>
    </lineage>
</organism>
<feature type="transmembrane region" description="Helical" evidence="7">
    <location>
        <begin position="367"/>
        <end position="386"/>
    </location>
</feature>
<name>A0AA42J2U7_9FIRM</name>
<evidence type="ECO:0000256" key="7">
    <source>
        <dbReference type="SAM" id="Phobius"/>
    </source>
</evidence>
<feature type="transmembrane region" description="Helical" evidence="7">
    <location>
        <begin position="168"/>
        <end position="186"/>
    </location>
</feature>
<evidence type="ECO:0000256" key="3">
    <source>
        <dbReference type="ARBA" id="ARBA00022448"/>
    </source>
</evidence>
<comment type="caution">
    <text evidence="9">The sequence shown here is derived from an EMBL/GenBank/DDBJ whole genome shotgun (WGS) entry which is preliminary data.</text>
</comment>
<feature type="transmembrane region" description="Helical" evidence="7">
    <location>
        <begin position="44"/>
        <end position="62"/>
    </location>
</feature>
<keyword evidence="6 7" id="KW-0472">Membrane</keyword>
<dbReference type="Gene3D" id="1.20.1250.20">
    <property type="entry name" value="MFS general substrate transporter like domains"/>
    <property type="match status" value="1"/>
</dbReference>
<feature type="transmembrane region" description="Helical" evidence="7">
    <location>
        <begin position="278"/>
        <end position="296"/>
    </location>
</feature>
<feature type="transmembrane region" description="Helical" evidence="7">
    <location>
        <begin position="206"/>
        <end position="229"/>
    </location>
</feature>
<dbReference type="SUPFAM" id="SSF103473">
    <property type="entry name" value="MFS general substrate transporter"/>
    <property type="match status" value="1"/>
</dbReference>
<feature type="transmembrane region" description="Helical" evidence="7">
    <location>
        <begin position="12"/>
        <end position="32"/>
    </location>
</feature>
<feature type="transmembrane region" description="Helical" evidence="7">
    <location>
        <begin position="249"/>
        <end position="266"/>
    </location>
</feature>
<dbReference type="AlphaFoldDB" id="A0AA42J2U7"/>
<dbReference type="PROSITE" id="PS50850">
    <property type="entry name" value="MFS"/>
    <property type="match status" value="1"/>
</dbReference>
<dbReference type="InterPro" id="IPR020846">
    <property type="entry name" value="MFS_dom"/>
</dbReference>